<comment type="caution">
    <text evidence="1">The sequence shown here is derived from an EMBL/GenBank/DDBJ whole genome shotgun (WGS) entry which is preliminary data.</text>
</comment>
<reference evidence="1 2" key="1">
    <citation type="submission" date="2020-07" db="EMBL/GenBank/DDBJ databases">
        <title>Taxonomic revisions and descriptions of new bacterial species based on genomic comparisons in the high-G+C-content subgroup of the family Alcaligenaceae.</title>
        <authorList>
            <person name="Szabo A."/>
            <person name="Felfoldi T."/>
        </authorList>
    </citation>
    <scope>NUCLEOTIDE SEQUENCE [LARGE SCALE GENOMIC DNA]</scope>
    <source>
        <strain evidence="1 2">DSM 25264</strain>
    </source>
</reference>
<gene>
    <name evidence="1" type="ORF">H0A68_18665</name>
</gene>
<dbReference type="Proteomes" id="UP000580517">
    <property type="component" value="Unassembled WGS sequence"/>
</dbReference>
<keyword evidence="2" id="KW-1185">Reference proteome</keyword>
<organism evidence="1 2">
    <name type="scientific">Allopusillimonas soli</name>
    <dbReference type="NCBI Taxonomy" id="659016"/>
    <lineage>
        <taxon>Bacteria</taxon>
        <taxon>Pseudomonadati</taxon>
        <taxon>Pseudomonadota</taxon>
        <taxon>Betaproteobacteria</taxon>
        <taxon>Burkholderiales</taxon>
        <taxon>Alcaligenaceae</taxon>
        <taxon>Allopusillimonas</taxon>
    </lineage>
</organism>
<dbReference type="InterPro" id="IPR021398">
    <property type="entry name" value="DUF3037"/>
</dbReference>
<dbReference type="Pfam" id="PF11236">
    <property type="entry name" value="DUF3037"/>
    <property type="match status" value="1"/>
</dbReference>
<evidence type="ECO:0000313" key="2">
    <source>
        <dbReference type="Proteomes" id="UP000580517"/>
    </source>
</evidence>
<accession>A0A853FFP7</accession>
<dbReference type="AlphaFoldDB" id="A0A853FFP7"/>
<sequence>MKREKYFYATLRYMYDTATQEFFTAGVVLYCPATHFLKFQFRRSLGLAGEILDSNTLANFRALMRVVNKRAEQVSSAFDSYVLGLKPSALDEYLNEFFPKDDSALQWSSVAAGLSRNLEATFINLYERYCGKYDRKRPANRVTDRDAWQSFHKNLVDRHLDRYFAPKLIQGQIDEVQFPFAWKNGVWHCIETVSFDLADGDAIRNKAHKHVGEITAIRDSAEEFALYYVATPPSSPNLAEAFHKAINLLKAAPHKKIDVMSAGTEIALLDSFADRIREHRSSIIPIDSSS</sequence>
<protein>
    <submittedName>
        <fullName evidence="1">DUF3037 domain-containing protein</fullName>
    </submittedName>
</protein>
<evidence type="ECO:0000313" key="1">
    <source>
        <dbReference type="EMBL" id="NYT38903.1"/>
    </source>
</evidence>
<dbReference type="OrthoDB" id="8851633at2"/>
<proteinExistence type="predicted"/>
<dbReference type="EMBL" id="JACCEW010000008">
    <property type="protein sequence ID" value="NYT38903.1"/>
    <property type="molecule type" value="Genomic_DNA"/>
</dbReference>
<name>A0A853FFP7_9BURK</name>
<dbReference type="RefSeq" id="WP_129971418.1">
    <property type="nucleotide sequence ID" value="NZ_JACCEW010000008.1"/>
</dbReference>